<proteinExistence type="inferred from homology"/>
<dbReference type="Pfam" id="PF02826">
    <property type="entry name" value="2-Hacid_dh_C"/>
    <property type="match status" value="1"/>
</dbReference>
<feature type="region of interest" description="Disordered" evidence="4">
    <location>
        <begin position="117"/>
        <end position="152"/>
    </location>
</feature>
<keyword evidence="2" id="KW-0560">Oxidoreductase</keyword>
<feature type="compositionally biased region" description="Low complexity" evidence="4">
    <location>
        <begin position="127"/>
        <end position="140"/>
    </location>
</feature>
<dbReference type="InterPro" id="IPR050857">
    <property type="entry name" value="D-2-hydroxyacid_DH"/>
</dbReference>
<gene>
    <name evidence="6" type="ORF">BDZ85DRAFT_313479</name>
</gene>
<evidence type="ECO:0000313" key="6">
    <source>
        <dbReference type="EMBL" id="KAF2222534.1"/>
    </source>
</evidence>
<accession>A0A6A6GA01</accession>
<dbReference type="Proteomes" id="UP000799538">
    <property type="component" value="Unassembled WGS sequence"/>
</dbReference>
<evidence type="ECO:0000256" key="4">
    <source>
        <dbReference type="SAM" id="MobiDB-lite"/>
    </source>
</evidence>
<evidence type="ECO:0000256" key="2">
    <source>
        <dbReference type="ARBA" id="ARBA00023002"/>
    </source>
</evidence>
<dbReference type="EMBL" id="ML992508">
    <property type="protein sequence ID" value="KAF2222534.1"/>
    <property type="molecule type" value="Genomic_DNA"/>
</dbReference>
<dbReference type="InterPro" id="IPR029752">
    <property type="entry name" value="D-isomer_DH_CS1"/>
</dbReference>
<name>A0A6A6GA01_9PEZI</name>
<evidence type="ECO:0000256" key="1">
    <source>
        <dbReference type="ARBA" id="ARBA00005854"/>
    </source>
</evidence>
<organism evidence="6 7">
    <name type="scientific">Elsinoe ampelina</name>
    <dbReference type="NCBI Taxonomy" id="302913"/>
    <lineage>
        <taxon>Eukaryota</taxon>
        <taxon>Fungi</taxon>
        <taxon>Dikarya</taxon>
        <taxon>Ascomycota</taxon>
        <taxon>Pezizomycotina</taxon>
        <taxon>Dothideomycetes</taxon>
        <taxon>Dothideomycetidae</taxon>
        <taxon>Myriangiales</taxon>
        <taxon>Elsinoaceae</taxon>
        <taxon>Elsinoe</taxon>
    </lineage>
</organism>
<dbReference type="GO" id="GO:0051287">
    <property type="term" value="F:NAD binding"/>
    <property type="evidence" value="ECO:0007669"/>
    <property type="project" value="InterPro"/>
</dbReference>
<feature type="domain" description="D-isomer specific 2-hydroxyacid dehydrogenase NAD-binding" evidence="5">
    <location>
        <begin position="160"/>
        <end position="359"/>
    </location>
</feature>
<dbReference type="GO" id="GO:0016491">
    <property type="term" value="F:oxidoreductase activity"/>
    <property type="evidence" value="ECO:0007669"/>
    <property type="project" value="UniProtKB-KW"/>
</dbReference>
<comment type="similarity">
    <text evidence="1">Belongs to the D-isomer specific 2-hydroxyacid dehydrogenase family.</text>
</comment>
<evidence type="ECO:0000256" key="3">
    <source>
        <dbReference type="ARBA" id="ARBA00023027"/>
    </source>
</evidence>
<keyword evidence="3" id="KW-0520">NAD</keyword>
<reference evidence="7" key="1">
    <citation type="journal article" date="2020" name="Stud. Mycol.">
        <title>101 Dothideomycetes genomes: A test case for predicting lifestyles and emergence of pathogens.</title>
        <authorList>
            <person name="Haridas S."/>
            <person name="Albert R."/>
            <person name="Binder M."/>
            <person name="Bloem J."/>
            <person name="LaButti K."/>
            <person name="Salamov A."/>
            <person name="Andreopoulos B."/>
            <person name="Baker S."/>
            <person name="Barry K."/>
            <person name="Bills G."/>
            <person name="Bluhm B."/>
            <person name="Cannon C."/>
            <person name="Castanera R."/>
            <person name="Culley D."/>
            <person name="Daum C."/>
            <person name="Ezra D."/>
            <person name="Gonzalez J."/>
            <person name="Henrissat B."/>
            <person name="Kuo A."/>
            <person name="Liang C."/>
            <person name="Lipzen A."/>
            <person name="Lutzoni F."/>
            <person name="Magnuson J."/>
            <person name="Mondo S."/>
            <person name="Nolan M."/>
            <person name="Ohm R."/>
            <person name="Pangilinan J."/>
            <person name="Park H.-J."/>
            <person name="Ramirez L."/>
            <person name="Alfaro M."/>
            <person name="Sun H."/>
            <person name="Tritt A."/>
            <person name="Yoshinaga Y."/>
            <person name="Zwiers L.-H."/>
            <person name="Turgeon B."/>
            <person name="Goodwin S."/>
            <person name="Spatafora J."/>
            <person name="Crous P."/>
            <person name="Grigoriev I."/>
        </authorList>
    </citation>
    <scope>NUCLEOTIDE SEQUENCE [LARGE SCALE GENOMIC DNA]</scope>
    <source>
        <strain evidence="7">CECT 20119</strain>
    </source>
</reference>
<sequence>MTTDAPPPEASLAILDDWANIASKHFSHIPNLTVTSFPETLSPSNPSELNDLVTRLRPYTIISTMRERTPLPSSLLSQLPNLRLILTTGIRNASIDLTHCKSHSITIAGTKGTRPTYYDAQGNPIHTSPSVSRPSTPPNTATSLSPLPPGYSSTTQHTLSLLLALTSRIPFDDHALKTSPSAWQSGLTMPLAGKTLGVVGLGKLGAQFARACALALGMKVVAWSSSLTQERADGAAREVGLGLGLGLGAAGAIRAVGKAELFAVADVVSVHYVLSERSRGLVGRRELEGMKRGAVLVNTARGPVVDEEALLDVLERGRIRGAALDVFWSREPLEGDSRWRTTEWGKDGRGEVVLSPHMGYVNESTMEGWYAEQAVDVERWVRGEEVGFRIA</sequence>
<dbReference type="OrthoDB" id="298012at2759"/>
<dbReference type="AlphaFoldDB" id="A0A6A6GA01"/>
<dbReference type="Gene3D" id="3.40.50.720">
    <property type="entry name" value="NAD(P)-binding Rossmann-like Domain"/>
    <property type="match status" value="3"/>
</dbReference>
<dbReference type="CDD" id="cd12169">
    <property type="entry name" value="PGDH_like_1"/>
    <property type="match status" value="1"/>
</dbReference>
<evidence type="ECO:0000313" key="7">
    <source>
        <dbReference type="Proteomes" id="UP000799538"/>
    </source>
</evidence>
<dbReference type="InterPro" id="IPR029753">
    <property type="entry name" value="D-isomer_DH_CS"/>
</dbReference>
<keyword evidence="7" id="KW-1185">Reference proteome</keyword>
<dbReference type="PROSITE" id="PS00671">
    <property type="entry name" value="D_2_HYDROXYACID_DH_3"/>
    <property type="match status" value="1"/>
</dbReference>
<dbReference type="PANTHER" id="PTHR42789:SF1">
    <property type="entry name" value="D-ISOMER SPECIFIC 2-HYDROXYACID DEHYDROGENASE FAMILY PROTEIN (AFU_ORTHOLOGUE AFUA_6G10090)"/>
    <property type="match status" value="1"/>
</dbReference>
<dbReference type="PROSITE" id="PS00065">
    <property type="entry name" value="D_2_HYDROXYACID_DH_1"/>
    <property type="match status" value="1"/>
</dbReference>
<protein>
    <recommendedName>
        <fullName evidence="5">D-isomer specific 2-hydroxyacid dehydrogenase NAD-binding domain-containing protein</fullName>
    </recommendedName>
</protein>
<dbReference type="PANTHER" id="PTHR42789">
    <property type="entry name" value="D-ISOMER SPECIFIC 2-HYDROXYACID DEHYDROGENASE FAMILY PROTEIN (AFU_ORTHOLOGUE AFUA_6G10090)"/>
    <property type="match status" value="1"/>
</dbReference>
<dbReference type="InterPro" id="IPR036291">
    <property type="entry name" value="NAD(P)-bd_dom_sf"/>
</dbReference>
<dbReference type="SUPFAM" id="SSF52283">
    <property type="entry name" value="Formate/glycerate dehydrogenase catalytic domain-like"/>
    <property type="match status" value="1"/>
</dbReference>
<evidence type="ECO:0000259" key="5">
    <source>
        <dbReference type="Pfam" id="PF02826"/>
    </source>
</evidence>
<dbReference type="SUPFAM" id="SSF51735">
    <property type="entry name" value="NAD(P)-binding Rossmann-fold domains"/>
    <property type="match status" value="1"/>
</dbReference>
<dbReference type="InterPro" id="IPR006140">
    <property type="entry name" value="D-isomer_DH_NAD-bd"/>
</dbReference>